<evidence type="ECO:0000313" key="2">
    <source>
        <dbReference type="EMBL" id="KWA56484.1"/>
    </source>
</evidence>
<gene>
    <name evidence="2" type="ORF">WT44_25080</name>
</gene>
<name>A0A104LCB5_9BURK</name>
<sequence>MSWAGLLVSLVGPIVTRVLLALGIGFVTVAGIDVAMNQVIEWMTASVGGIPSDIANVLALGGVGEGIAYVLGGLSARVSFYLLTSTTKMVFSK</sequence>
<dbReference type="EMBL" id="LPHB01000068">
    <property type="protein sequence ID" value="KWA56484.1"/>
    <property type="molecule type" value="Genomic_DNA"/>
</dbReference>
<keyword evidence="1" id="KW-1133">Transmembrane helix</keyword>
<comment type="caution">
    <text evidence="2">The sequence shown here is derived from an EMBL/GenBank/DDBJ whole genome shotgun (WGS) entry which is preliminary data.</text>
</comment>
<dbReference type="Pfam" id="PF10734">
    <property type="entry name" value="DUF2523"/>
    <property type="match status" value="1"/>
</dbReference>
<evidence type="ECO:0000256" key="1">
    <source>
        <dbReference type="SAM" id="Phobius"/>
    </source>
</evidence>
<protein>
    <submittedName>
        <fullName evidence="2">Cobalt ABC transporter permease</fullName>
    </submittedName>
</protein>
<keyword evidence="1" id="KW-0812">Transmembrane</keyword>
<organism evidence="2">
    <name type="scientific">Burkholderia stagnalis</name>
    <dbReference type="NCBI Taxonomy" id="1503054"/>
    <lineage>
        <taxon>Bacteria</taxon>
        <taxon>Pseudomonadati</taxon>
        <taxon>Pseudomonadota</taxon>
        <taxon>Betaproteobacteria</taxon>
        <taxon>Burkholderiales</taxon>
        <taxon>Burkholderiaceae</taxon>
        <taxon>Burkholderia</taxon>
        <taxon>Burkholderia cepacia complex</taxon>
    </lineage>
</organism>
<dbReference type="Proteomes" id="UP000068603">
    <property type="component" value="Unassembled WGS sequence"/>
</dbReference>
<proteinExistence type="predicted"/>
<keyword evidence="1" id="KW-0472">Membrane</keyword>
<feature type="transmembrane region" description="Helical" evidence="1">
    <location>
        <begin position="6"/>
        <end position="32"/>
    </location>
</feature>
<evidence type="ECO:0000313" key="3">
    <source>
        <dbReference type="Proteomes" id="UP000068603"/>
    </source>
</evidence>
<reference evidence="2 3" key="1">
    <citation type="submission" date="2015-11" db="EMBL/GenBank/DDBJ databases">
        <title>Expanding the genomic diversity of Burkholderia species for the development of highly accurate diagnostics.</title>
        <authorList>
            <person name="Sahl J."/>
            <person name="Keim P."/>
            <person name="Wagner D."/>
        </authorList>
    </citation>
    <scope>NUCLEOTIDE SEQUENCE [LARGE SCALE GENOMIC DNA]</scope>
    <source>
        <strain evidence="2 3">MSMB1960WGS</strain>
    </source>
</reference>
<accession>A0A104LCB5</accession>
<dbReference type="InterPro" id="IPR019670">
    <property type="entry name" value="DUF2523"/>
</dbReference>
<dbReference type="AlphaFoldDB" id="A0A104LCB5"/>
<dbReference type="RefSeq" id="WP_025369698.1">
    <property type="nucleotide sequence ID" value="NZ_LOZN01000027.1"/>
</dbReference>